<feature type="coiled-coil region" evidence="1">
    <location>
        <begin position="5"/>
        <end position="32"/>
    </location>
</feature>
<name>A0ABQ4WFE7_9ASTR</name>
<comment type="caution">
    <text evidence="2">The sequence shown here is derived from an EMBL/GenBank/DDBJ whole genome shotgun (WGS) entry which is preliminary data.</text>
</comment>
<evidence type="ECO:0000256" key="1">
    <source>
        <dbReference type="SAM" id="Coils"/>
    </source>
</evidence>
<gene>
    <name evidence="2" type="ORF">Tco_0624956</name>
</gene>
<reference evidence="2" key="1">
    <citation type="journal article" date="2022" name="Int. J. Mol. Sci.">
        <title>Draft Genome of Tanacetum Coccineum: Genomic Comparison of Closely Related Tanacetum-Family Plants.</title>
        <authorList>
            <person name="Yamashiro T."/>
            <person name="Shiraishi A."/>
            <person name="Nakayama K."/>
            <person name="Satake H."/>
        </authorList>
    </citation>
    <scope>NUCLEOTIDE SEQUENCE</scope>
</reference>
<evidence type="ECO:0000313" key="3">
    <source>
        <dbReference type="Proteomes" id="UP001151760"/>
    </source>
</evidence>
<feature type="coiled-coil region" evidence="1">
    <location>
        <begin position="175"/>
        <end position="236"/>
    </location>
</feature>
<reference evidence="2" key="2">
    <citation type="submission" date="2022-01" db="EMBL/GenBank/DDBJ databases">
        <authorList>
            <person name="Yamashiro T."/>
            <person name="Shiraishi A."/>
            <person name="Satake H."/>
            <person name="Nakayama K."/>
        </authorList>
    </citation>
    <scope>NUCLEOTIDE SEQUENCE</scope>
</reference>
<dbReference type="EMBL" id="BQNB010008597">
    <property type="protein sequence ID" value="GJS51594.1"/>
    <property type="molecule type" value="Genomic_DNA"/>
</dbReference>
<accession>A0ABQ4WFE7</accession>
<sequence length="367" mass="42111">MDDMIRNKNAKFAAVKQEIDTLKQTLSKHVKEKESLMTTFIFFKMESKEKENKYIDKEIDLKNKIKELDNIVHKLDPISEQLVVQPTPVKIEVPSELPKCSVHKKCFEIKKKELLLENDQLLELIISQDLVHTAVNSLGFIGECESIGKSWCEEYNRNITVEVVLSKMNELSKTCSRLQNHCISLELKLQQYKESFQNNSSCSNLNAPALNEFFIINDVKAQLQAKESSISKLRAHIATLKGKNVSDNNVPVNNACVIALGIFKLDLEPLSHRHKNNRETHEDYLQKTKEHTDTLRGLVEQAQNQNPSDPYLDYACKFAIRFQELLVYVSETCPGSQVERKKLVDVTPMDKTRKVRYQEPQESSGTT</sequence>
<protein>
    <submittedName>
        <fullName evidence="2">Uncharacterized protein</fullName>
    </submittedName>
</protein>
<organism evidence="2 3">
    <name type="scientific">Tanacetum coccineum</name>
    <dbReference type="NCBI Taxonomy" id="301880"/>
    <lineage>
        <taxon>Eukaryota</taxon>
        <taxon>Viridiplantae</taxon>
        <taxon>Streptophyta</taxon>
        <taxon>Embryophyta</taxon>
        <taxon>Tracheophyta</taxon>
        <taxon>Spermatophyta</taxon>
        <taxon>Magnoliopsida</taxon>
        <taxon>eudicotyledons</taxon>
        <taxon>Gunneridae</taxon>
        <taxon>Pentapetalae</taxon>
        <taxon>asterids</taxon>
        <taxon>campanulids</taxon>
        <taxon>Asterales</taxon>
        <taxon>Asteraceae</taxon>
        <taxon>Asteroideae</taxon>
        <taxon>Anthemideae</taxon>
        <taxon>Anthemidinae</taxon>
        <taxon>Tanacetum</taxon>
    </lineage>
</organism>
<proteinExistence type="predicted"/>
<keyword evidence="1" id="KW-0175">Coiled coil</keyword>
<dbReference type="Proteomes" id="UP001151760">
    <property type="component" value="Unassembled WGS sequence"/>
</dbReference>
<evidence type="ECO:0000313" key="2">
    <source>
        <dbReference type="EMBL" id="GJS51594.1"/>
    </source>
</evidence>
<keyword evidence="3" id="KW-1185">Reference proteome</keyword>